<evidence type="ECO:0000313" key="1">
    <source>
        <dbReference type="EMBL" id="AAN82080.1"/>
    </source>
</evidence>
<keyword evidence="2" id="KW-1185">Reference proteome</keyword>
<sequence length="43" mass="5205">MDLNNIYGDYLVKRRVTMMLQFVYKGDYTLAVQLYHNHALLWP</sequence>
<evidence type="ECO:0000313" key="2">
    <source>
        <dbReference type="Proteomes" id="UP000001410"/>
    </source>
</evidence>
<accession>A0A0H2VD50</accession>
<dbReference type="STRING" id="199310.c3632"/>
<dbReference type="KEGG" id="ecc:c3632"/>
<name>A0A0H2VD50_ECOL6</name>
<reference evidence="1 2" key="1">
    <citation type="journal article" date="2002" name="Proc. Natl. Acad. Sci. U.S.A.">
        <title>Extensive mosaic structure revealed by the complete genome sequence of uropathogenic Escherichia coli.</title>
        <authorList>
            <person name="Welch R.A."/>
            <person name="Burland V."/>
            <person name="Plunkett G.III."/>
            <person name="Redford P."/>
            <person name="Roesch P."/>
            <person name="Rasko D."/>
            <person name="Buckles E.L."/>
            <person name="Liou S.R."/>
            <person name="Boutin A."/>
            <person name="Hackett J."/>
            <person name="Stroud D."/>
            <person name="Mayhew G.F."/>
            <person name="Rose D.J."/>
            <person name="Zhou S."/>
            <person name="Schwartz D.C."/>
            <person name="Perna N.T."/>
            <person name="Mobley H.L."/>
            <person name="Donnenberg M.S."/>
            <person name="Blattner F.R."/>
        </authorList>
    </citation>
    <scope>NUCLEOTIDE SEQUENCE [LARGE SCALE GENOMIC DNA]</scope>
    <source>
        <strain evidence="2">CFT073 / ATCC 700928 / UPEC</strain>
    </source>
</reference>
<dbReference type="EMBL" id="AE014075">
    <property type="protein sequence ID" value="AAN82080.1"/>
    <property type="molecule type" value="Genomic_DNA"/>
</dbReference>
<organism evidence="1 2">
    <name type="scientific">Escherichia coli O6:H1 (strain CFT073 / ATCC 700928 / UPEC)</name>
    <dbReference type="NCBI Taxonomy" id="199310"/>
    <lineage>
        <taxon>Bacteria</taxon>
        <taxon>Pseudomonadati</taxon>
        <taxon>Pseudomonadota</taxon>
        <taxon>Gammaproteobacteria</taxon>
        <taxon>Enterobacterales</taxon>
        <taxon>Enterobacteriaceae</taxon>
        <taxon>Escherichia</taxon>
    </lineage>
</organism>
<protein>
    <submittedName>
        <fullName evidence="1">Uncharacterized protein</fullName>
    </submittedName>
</protein>
<dbReference type="HOGENOM" id="CLU_3232826_0_0_6"/>
<gene>
    <name evidence="1" type="ordered locus">c3632</name>
</gene>
<dbReference type="Proteomes" id="UP000001410">
    <property type="component" value="Chromosome"/>
</dbReference>
<proteinExistence type="predicted"/>
<dbReference type="AlphaFoldDB" id="A0A0H2VD50"/>